<keyword evidence="2" id="KW-0004">4Fe-4S</keyword>
<dbReference type="SUPFAM" id="SSF102114">
    <property type="entry name" value="Radical SAM enzymes"/>
    <property type="match status" value="1"/>
</dbReference>
<keyword evidence="2" id="KW-0411">Iron-sulfur</keyword>
<proteinExistence type="predicted"/>
<evidence type="ECO:0000256" key="1">
    <source>
        <dbReference type="ARBA" id="ARBA00001966"/>
    </source>
</evidence>
<name>A0A0B8PTR0_9VIBR</name>
<evidence type="ECO:0000313" key="3">
    <source>
        <dbReference type="EMBL" id="GAM65999.1"/>
    </source>
</evidence>
<evidence type="ECO:0000256" key="2">
    <source>
        <dbReference type="ARBA" id="ARBA00022485"/>
    </source>
</evidence>
<protein>
    <submittedName>
        <fullName evidence="3">Lipoate synthase</fullName>
    </submittedName>
</protein>
<dbReference type="GO" id="GO:0051539">
    <property type="term" value="F:4 iron, 4 sulfur cluster binding"/>
    <property type="evidence" value="ECO:0007669"/>
    <property type="project" value="UniProtKB-KW"/>
</dbReference>
<dbReference type="PANTHER" id="PTHR10949">
    <property type="entry name" value="LIPOYL SYNTHASE"/>
    <property type="match status" value="1"/>
</dbReference>
<reference evidence="3 4" key="2">
    <citation type="submission" date="2015-01" db="EMBL/GenBank/DDBJ databases">
        <authorList>
            <consortium name="NBRP consortium"/>
            <person name="Sawabe T."/>
            <person name="Meirelles P."/>
            <person name="Feng G."/>
            <person name="Sayaka M."/>
            <person name="Hattori M."/>
            <person name="Ohkuma M."/>
        </authorList>
    </citation>
    <scope>NUCLEOTIDE SEQUENCE [LARGE SCALE GENOMIC DNA]</scope>
    <source>
        <strain evidence="3 4">JCM19232</strain>
    </source>
</reference>
<dbReference type="InterPro" id="IPR003698">
    <property type="entry name" value="Lipoyl_synth"/>
</dbReference>
<comment type="cofactor">
    <cofactor evidence="1">
        <name>[4Fe-4S] cluster</name>
        <dbReference type="ChEBI" id="CHEBI:49883"/>
    </cofactor>
</comment>
<dbReference type="EMBL" id="BBSA01000029">
    <property type="protein sequence ID" value="GAM65999.1"/>
    <property type="molecule type" value="Genomic_DNA"/>
</dbReference>
<sequence length="86" mass="9572">MGLGETKEEIVEVLKDLRAHGVTMLTLGQYLAPSRHHLPVERYVPPAEFDELKEIALELGFTHAACGPFVRSSYHADLQAKGEEVK</sequence>
<reference evidence="3 4" key="1">
    <citation type="submission" date="2015-01" db="EMBL/GenBank/DDBJ databases">
        <title>Vibrio sp. C5 JCM 19232 whole genome shotgun sequence.</title>
        <authorList>
            <person name="Sawabe T."/>
            <person name="Meirelles P."/>
            <person name="Feng G."/>
            <person name="Sayaka M."/>
            <person name="Hattori M."/>
            <person name="Ohkuma M."/>
        </authorList>
    </citation>
    <scope>NUCLEOTIDE SEQUENCE [LARGE SCALE GENOMIC DNA]</scope>
    <source>
        <strain evidence="3 4">JCM19232</strain>
    </source>
</reference>
<comment type="caution">
    <text evidence="3">The sequence shown here is derived from an EMBL/GenBank/DDBJ whole genome shotgun (WGS) entry which is preliminary data.</text>
</comment>
<keyword evidence="2" id="KW-0408">Iron</keyword>
<dbReference type="Proteomes" id="UP000031670">
    <property type="component" value="Unassembled WGS sequence"/>
</dbReference>
<dbReference type="AlphaFoldDB" id="A0A0B8PTR0"/>
<dbReference type="GO" id="GO:0016992">
    <property type="term" value="F:lipoate synthase activity"/>
    <property type="evidence" value="ECO:0007669"/>
    <property type="project" value="InterPro"/>
</dbReference>
<evidence type="ECO:0000313" key="4">
    <source>
        <dbReference type="Proteomes" id="UP000031670"/>
    </source>
</evidence>
<dbReference type="InterPro" id="IPR058240">
    <property type="entry name" value="rSAM_sf"/>
</dbReference>
<dbReference type="PANTHER" id="PTHR10949:SF0">
    <property type="entry name" value="LIPOYL SYNTHASE, MITOCHONDRIAL"/>
    <property type="match status" value="1"/>
</dbReference>
<accession>A0A0B8PTR0</accession>
<organism evidence="3 4">
    <name type="scientific">Vibrio ishigakensis</name>
    <dbReference type="NCBI Taxonomy" id="1481914"/>
    <lineage>
        <taxon>Bacteria</taxon>
        <taxon>Pseudomonadati</taxon>
        <taxon>Pseudomonadota</taxon>
        <taxon>Gammaproteobacteria</taxon>
        <taxon>Vibrionales</taxon>
        <taxon>Vibrionaceae</taxon>
        <taxon>Vibrio</taxon>
    </lineage>
</organism>
<gene>
    <name evidence="3" type="ORF">JCM19232_3048</name>
</gene>
<keyword evidence="2" id="KW-0479">Metal-binding</keyword>